<organism evidence="3 4">
    <name type="scientific">Halapricum salinum</name>
    <dbReference type="NCBI Taxonomy" id="1457250"/>
    <lineage>
        <taxon>Archaea</taxon>
        <taxon>Methanobacteriati</taxon>
        <taxon>Methanobacteriota</taxon>
        <taxon>Stenosarchaea group</taxon>
        <taxon>Halobacteria</taxon>
        <taxon>Halobacteriales</taxon>
        <taxon>Haloarculaceae</taxon>
        <taxon>Halapricum</taxon>
    </lineage>
</organism>
<sequence length="436" mass="46820">MERRQYLASAGVMLGAGCLSNNSTPESWQSYEAPTDTPPGEFESGTSSGIWEYDSPGNYMAIGVDDEGVHVATSTALTCLSPVGEINWITDSSEDSYDVVRPHNLTVAGSTVYYTARVSGTSFGTNYVGEYGAYDTASGEQRWVTTLDTVAQNIISVTEDTVLASQMSDDPSTAPVFALDAETGEEQWRTVTGMDMGSAVSHGLCLIYSIVDGLTALDIATGDVAWRRTPGEGYSAQVSVAGDTLCLFLEGTVYGYSLPDGTQQWEQSIAGDGYARHPPSNSAQTSDLYIATDSGNLTALNAATGEKRWVVTTNADGYPEMCVGTDSVFQHSGTAIASYDPVDGDRRWAYSLGSDYESSWLFIADGNLILITQEADQEPVVKAFDAETGHRQWSAQLPTADIPRVMGVFDEYIVFEKEERLIGVPAPLSTPTEHAE</sequence>
<dbReference type="PANTHER" id="PTHR34512:SF30">
    <property type="entry name" value="OUTER MEMBRANE PROTEIN ASSEMBLY FACTOR BAMB"/>
    <property type="match status" value="1"/>
</dbReference>
<dbReference type="PANTHER" id="PTHR34512">
    <property type="entry name" value="CELL SURFACE PROTEIN"/>
    <property type="match status" value="1"/>
</dbReference>
<dbReference type="PROSITE" id="PS51257">
    <property type="entry name" value="PROKAR_LIPOPROTEIN"/>
    <property type="match status" value="1"/>
</dbReference>
<dbReference type="RefSeq" id="WP_049992897.1">
    <property type="nucleotide sequence ID" value="NZ_CP031310.1"/>
</dbReference>
<keyword evidence="4" id="KW-1185">Reference proteome</keyword>
<feature type="region of interest" description="Disordered" evidence="1">
    <location>
        <begin position="25"/>
        <end position="45"/>
    </location>
</feature>
<dbReference type="Proteomes" id="UP000296706">
    <property type="component" value="Chromosome"/>
</dbReference>
<evidence type="ECO:0000259" key="2">
    <source>
        <dbReference type="Pfam" id="PF13360"/>
    </source>
</evidence>
<dbReference type="GeneID" id="39849319"/>
<dbReference type="STRING" id="1457250.GCA_000755225_02003"/>
<accession>A0A4D6HEX8</accession>
<dbReference type="KEGG" id="hsn:DV733_15625"/>
<proteinExistence type="predicted"/>
<name>A0A4D6HEX8_9EURY</name>
<evidence type="ECO:0000313" key="3">
    <source>
        <dbReference type="EMBL" id="QCC52569.1"/>
    </source>
</evidence>
<gene>
    <name evidence="3" type="ORF">DV733_15625</name>
</gene>
<dbReference type="InterPro" id="IPR018391">
    <property type="entry name" value="PQQ_b-propeller_rpt"/>
</dbReference>
<evidence type="ECO:0000313" key="4">
    <source>
        <dbReference type="Proteomes" id="UP000296706"/>
    </source>
</evidence>
<dbReference type="Pfam" id="PF13360">
    <property type="entry name" value="PQQ_2"/>
    <property type="match status" value="2"/>
</dbReference>
<dbReference type="SUPFAM" id="SSF50998">
    <property type="entry name" value="Quinoprotein alcohol dehydrogenase-like"/>
    <property type="match status" value="1"/>
</dbReference>
<dbReference type="EMBL" id="CP031310">
    <property type="protein sequence ID" value="QCC52569.1"/>
    <property type="molecule type" value="Genomic_DNA"/>
</dbReference>
<dbReference type="OrthoDB" id="136681at2157"/>
<dbReference type="InterPro" id="IPR002372">
    <property type="entry name" value="PQQ_rpt_dom"/>
</dbReference>
<reference evidence="3 4" key="1">
    <citation type="journal article" date="2019" name="Nat. Commun.">
        <title>A new type of DNA phosphorothioation-based antiviral system in archaea.</title>
        <authorList>
            <person name="Xiong L."/>
            <person name="Liu S."/>
            <person name="Chen S."/>
            <person name="Xiao Y."/>
            <person name="Zhu B."/>
            <person name="Gao Y."/>
            <person name="Zhang Y."/>
            <person name="Chen B."/>
            <person name="Luo J."/>
            <person name="Deng Z."/>
            <person name="Chen X."/>
            <person name="Wang L."/>
            <person name="Chen S."/>
        </authorList>
    </citation>
    <scope>NUCLEOTIDE SEQUENCE [LARGE SCALE GENOMIC DNA]</scope>
    <source>
        <strain evidence="3 4">CBA1105</strain>
    </source>
</reference>
<feature type="domain" description="Pyrrolo-quinoline quinone repeat" evidence="2">
    <location>
        <begin position="328"/>
        <end position="398"/>
    </location>
</feature>
<dbReference type="InterPro" id="IPR015943">
    <property type="entry name" value="WD40/YVTN_repeat-like_dom_sf"/>
</dbReference>
<dbReference type="InterPro" id="IPR011047">
    <property type="entry name" value="Quinoprotein_ADH-like_sf"/>
</dbReference>
<feature type="domain" description="Pyrrolo-quinoline quinone repeat" evidence="2">
    <location>
        <begin position="176"/>
        <end position="313"/>
    </location>
</feature>
<dbReference type="AlphaFoldDB" id="A0A4D6HEX8"/>
<protein>
    <recommendedName>
        <fullName evidence="2">Pyrrolo-quinoline quinone repeat domain-containing protein</fullName>
    </recommendedName>
</protein>
<dbReference type="Gene3D" id="2.130.10.10">
    <property type="entry name" value="YVTN repeat-like/Quinoprotein amine dehydrogenase"/>
    <property type="match status" value="2"/>
</dbReference>
<dbReference type="SMART" id="SM00564">
    <property type="entry name" value="PQQ"/>
    <property type="match status" value="5"/>
</dbReference>
<evidence type="ECO:0000256" key="1">
    <source>
        <dbReference type="SAM" id="MobiDB-lite"/>
    </source>
</evidence>